<proteinExistence type="predicted"/>
<evidence type="ECO:0000313" key="3">
    <source>
        <dbReference type="Proteomes" id="UP001568698"/>
    </source>
</evidence>
<gene>
    <name evidence="2" type="ORF">AB6M95_11310</name>
</gene>
<evidence type="ECO:0000313" key="2">
    <source>
        <dbReference type="EMBL" id="MEZ7197341.1"/>
    </source>
</evidence>
<comment type="caution">
    <text evidence="2">The sequence shown here is derived from an EMBL/GenBank/DDBJ whole genome shotgun (WGS) entry which is preliminary data.</text>
</comment>
<feature type="region of interest" description="Disordered" evidence="1">
    <location>
        <begin position="91"/>
        <end position="116"/>
    </location>
</feature>
<organism evidence="2 3">
    <name type="scientific">Pseudodesulfovibrio karagichevae</name>
    <dbReference type="NCBI Taxonomy" id="3239305"/>
    <lineage>
        <taxon>Bacteria</taxon>
        <taxon>Pseudomonadati</taxon>
        <taxon>Thermodesulfobacteriota</taxon>
        <taxon>Desulfovibrionia</taxon>
        <taxon>Desulfovibrionales</taxon>
        <taxon>Desulfovibrionaceae</taxon>
    </lineage>
</organism>
<dbReference type="Proteomes" id="UP001568698">
    <property type="component" value="Unassembled WGS sequence"/>
</dbReference>
<dbReference type="EMBL" id="JBGLYH010000030">
    <property type="protein sequence ID" value="MEZ7197341.1"/>
    <property type="molecule type" value="Genomic_DNA"/>
</dbReference>
<reference evidence="2 3" key="1">
    <citation type="submission" date="2024-08" db="EMBL/GenBank/DDBJ databases">
        <title>Sulfate-reducing bacteria isolated from formation water of the oil field in Kazakhstan and description of Pseudodesulfovibrio sp.</title>
        <authorList>
            <person name="Bidzhieva S.K."/>
            <person name="Tourova T.P."/>
            <person name="Grouzdev D.S."/>
            <person name="Beletsky A.V."/>
            <person name="Sokolova D.S."/>
            <person name="Samigullina S.R."/>
            <person name="Poltaraus A.B."/>
            <person name="Avtukh A.N."/>
            <person name="Tereshina V.M."/>
            <person name="Zhaparov N.S."/>
            <person name="Mardanov A.V."/>
            <person name="Nazina T.N."/>
        </authorList>
    </citation>
    <scope>NUCLEOTIDE SEQUENCE [LARGE SCALE GENOMIC DNA]</scope>
    <source>
        <strain evidence="2 3">9FUS</strain>
    </source>
</reference>
<protein>
    <submittedName>
        <fullName evidence="2">Uncharacterized protein</fullName>
    </submittedName>
</protein>
<dbReference type="RefSeq" id="WP_371386858.1">
    <property type="nucleotide sequence ID" value="NZ_JBGLYH010000030.1"/>
</dbReference>
<name>A0ABV4K2Z8_9BACT</name>
<accession>A0ABV4K2Z8</accession>
<evidence type="ECO:0000256" key="1">
    <source>
        <dbReference type="SAM" id="MobiDB-lite"/>
    </source>
</evidence>
<sequence length="116" mass="12186">MSRWTWAGTVRVLKPVLAGMALAYVATGFVDGPPPVNFSPESPNSAKQTEIVEPQAELVIERNILKLGSLLTFQAENPALVRQEAAPNEGLGMFFDPDVQPPPAEGAGAGASEAGQ</sequence>
<keyword evidence="3" id="KW-1185">Reference proteome</keyword>